<evidence type="ECO:0000256" key="1">
    <source>
        <dbReference type="SAM" id="MobiDB-lite"/>
    </source>
</evidence>
<gene>
    <name evidence="2" type="ORF">ADEAN_001039500</name>
</gene>
<dbReference type="EMBL" id="LR877172">
    <property type="protein sequence ID" value="CAD2222841.1"/>
    <property type="molecule type" value="Genomic_DNA"/>
</dbReference>
<dbReference type="AlphaFoldDB" id="A0A7G2CUU9"/>
<dbReference type="VEuPathDB" id="TriTrypDB:ADEAN_001039500"/>
<proteinExistence type="predicted"/>
<evidence type="ECO:0000313" key="2">
    <source>
        <dbReference type="EMBL" id="CAD2222841.1"/>
    </source>
</evidence>
<evidence type="ECO:0000313" key="3">
    <source>
        <dbReference type="Proteomes" id="UP000515908"/>
    </source>
</evidence>
<feature type="compositionally biased region" description="Low complexity" evidence="1">
    <location>
        <begin position="63"/>
        <end position="79"/>
    </location>
</feature>
<protein>
    <submittedName>
        <fullName evidence="2">Uncharacterized protein</fullName>
    </submittedName>
</protein>
<name>A0A7G2CUU9_9TRYP</name>
<sequence length="157" mass="17738">MERDDLLHVLRDAMLTSTEISQYLLSELFLQFCVTRKVSEEQSIAARREADARPRDGKRTQRSVSIVPPSVETTSVTQSETSRRSDVKVLLFDGFVQILCVLCNFKQPNPLVPFGKRLHTFLRRSLLRPLSSKIDQLAPLLNATKNAVKEDNPGEGN</sequence>
<dbReference type="Proteomes" id="UP000515908">
    <property type="component" value="Chromosome 28"/>
</dbReference>
<reference evidence="2 3" key="1">
    <citation type="submission" date="2020-08" db="EMBL/GenBank/DDBJ databases">
        <authorList>
            <person name="Newling K."/>
            <person name="Davey J."/>
            <person name="Forrester S."/>
        </authorList>
    </citation>
    <scope>NUCLEOTIDE SEQUENCE [LARGE SCALE GENOMIC DNA]</scope>
    <source>
        <strain evidence="3">Crithidia deanei Carvalho (ATCC PRA-265)</strain>
    </source>
</reference>
<accession>A0A7G2CUU9</accession>
<feature type="region of interest" description="Disordered" evidence="1">
    <location>
        <begin position="44"/>
        <end position="79"/>
    </location>
</feature>
<organism evidence="2 3">
    <name type="scientific">Angomonas deanei</name>
    <dbReference type="NCBI Taxonomy" id="59799"/>
    <lineage>
        <taxon>Eukaryota</taxon>
        <taxon>Discoba</taxon>
        <taxon>Euglenozoa</taxon>
        <taxon>Kinetoplastea</taxon>
        <taxon>Metakinetoplastina</taxon>
        <taxon>Trypanosomatida</taxon>
        <taxon>Trypanosomatidae</taxon>
        <taxon>Strigomonadinae</taxon>
        <taxon>Angomonas</taxon>
    </lineage>
</organism>
<feature type="compositionally biased region" description="Basic and acidic residues" evidence="1">
    <location>
        <begin position="46"/>
        <end position="59"/>
    </location>
</feature>
<keyword evidence="3" id="KW-1185">Reference proteome</keyword>